<evidence type="ECO:0000259" key="1">
    <source>
        <dbReference type="Pfam" id="PF18624"/>
    </source>
</evidence>
<keyword evidence="2" id="KW-0614">Plasmid</keyword>
<dbReference type="RefSeq" id="WP_113765567.1">
    <property type="nucleotide sequence ID" value="NZ_LVYK01000026.1"/>
</dbReference>
<dbReference type="InterPro" id="IPR041256">
    <property type="entry name" value="CdiI_4"/>
</dbReference>
<accession>A0AAX1Q8P0</accession>
<dbReference type="AlphaFoldDB" id="A0AAX1Q8P0"/>
<proteinExistence type="predicted"/>
<gene>
    <name evidence="2" type="ORF">A3864_12610</name>
</gene>
<sequence>MTTVSEDSKKFNQMYREKGLNKGVVIDVLCGYVLQYKFVKILDSFLKENVPRRQYNGVIYSDAFDPDMARKTFTL</sequence>
<feature type="domain" description="CDI immunity protein" evidence="1">
    <location>
        <begin position="21"/>
        <end position="67"/>
    </location>
</feature>
<dbReference type="EMBL" id="LVYK01000026">
    <property type="protein sequence ID" value="RAS76659.1"/>
    <property type="molecule type" value="Genomic_DNA"/>
</dbReference>
<dbReference type="Pfam" id="PF18624">
    <property type="entry name" value="CdiI_4"/>
    <property type="match status" value="1"/>
</dbReference>
<comment type="caution">
    <text evidence="2">The sequence shown here is derived from an EMBL/GenBank/DDBJ whole genome shotgun (WGS) entry which is preliminary data.</text>
</comment>
<dbReference type="Proteomes" id="UP000250174">
    <property type="component" value="Unassembled WGS sequence"/>
</dbReference>
<reference evidence="2 3" key="1">
    <citation type="submission" date="2016-03" db="EMBL/GenBank/DDBJ databases">
        <title>Comparison of Bacillus endophyticus and B. anthracis characteristics using whole genome sequence analysis and microbiological techniques.</title>
        <authorList>
            <person name="Lekota K.E."/>
            <person name="Mafofo J."/>
            <person name="Rees J."/>
            <person name="Muchadeyi F.C."/>
            <person name="Madoroba E."/>
            <person name="Van Heerden H."/>
        </authorList>
    </citation>
    <scope>NUCLEOTIDE SEQUENCE [LARGE SCALE GENOMIC DNA]</scope>
    <source>
        <strain evidence="2 3">3631_10C</strain>
        <plasmid evidence="2">pBEH1</plasmid>
    </source>
</reference>
<organism evidence="2 3">
    <name type="scientific">Priestia endophytica</name>
    <dbReference type="NCBI Taxonomy" id="135735"/>
    <lineage>
        <taxon>Bacteria</taxon>
        <taxon>Bacillati</taxon>
        <taxon>Bacillota</taxon>
        <taxon>Bacilli</taxon>
        <taxon>Bacillales</taxon>
        <taxon>Bacillaceae</taxon>
        <taxon>Priestia</taxon>
    </lineage>
</organism>
<evidence type="ECO:0000313" key="3">
    <source>
        <dbReference type="Proteomes" id="UP000250174"/>
    </source>
</evidence>
<protein>
    <recommendedName>
        <fullName evidence="1">CDI immunity protein domain-containing protein</fullName>
    </recommendedName>
</protein>
<evidence type="ECO:0000313" key="2">
    <source>
        <dbReference type="EMBL" id="RAS76659.1"/>
    </source>
</evidence>
<geneLocation type="plasmid" evidence="2">
    <name>pBEH1</name>
</geneLocation>
<name>A0AAX1Q8P0_9BACI</name>